<dbReference type="PANTHER" id="PTHR33055">
    <property type="entry name" value="TRANSPOSASE FOR INSERTION SEQUENCE ELEMENT IS1111A"/>
    <property type="match status" value="1"/>
</dbReference>
<dbReference type="GO" id="GO:0003677">
    <property type="term" value="F:DNA binding"/>
    <property type="evidence" value="ECO:0007669"/>
    <property type="project" value="InterPro"/>
</dbReference>
<feature type="domain" description="Transposase IS116/IS110/IS902 C-terminal" evidence="3">
    <location>
        <begin position="254"/>
        <end position="336"/>
    </location>
</feature>
<accession>A0A514LJE0</accession>
<dbReference type="AlphaFoldDB" id="A0A514LJE0"/>
<dbReference type="NCBIfam" id="NF033542">
    <property type="entry name" value="transpos_IS110"/>
    <property type="match status" value="1"/>
</dbReference>
<evidence type="ECO:0000259" key="2">
    <source>
        <dbReference type="Pfam" id="PF01548"/>
    </source>
</evidence>
<dbReference type="InterPro" id="IPR002525">
    <property type="entry name" value="Transp_IS110-like_N"/>
</dbReference>
<dbReference type="Pfam" id="PF01548">
    <property type="entry name" value="DEDD_Tnp_IS110"/>
    <property type="match status" value="1"/>
</dbReference>
<dbReference type="RefSeq" id="WP_142090488.1">
    <property type="nucleotide sequence ID" value="NZ_CP035485.1"/>
</dbReference>
<dbReference type="GO" id="GO:0004803">
    <property type="term" value="F:transposase activity"/>
    <property type="evidence" value="ECO:0007669"/>
    <property type="project" value="InterPro"/>
</dbReference>
<gene>
    <name evidence="4" type="ORF">EPH95_12930</name>
</gene>
<dbReference type="EMBL" id="CP035485">
    <property type="protein sequence ID" value="QDI91968.1"/>
    <property type="molecule type" value="Genomic_DNA"/>
</dbReference>
<organism evidence="4 5">
    <name type="scientific">Salicibibacter halophilus</name>
    <dbReference type="NCBI Taxonomy" id="2502791"/>
    <lineage>
        <taxon>Bacteria</taxon>
        <taxon>Bacillati</taxon>
        <taxon>Bacillota</taxon>
        <taxon>Bacilli</taxon>
        <taxon>Bacillales</taxon>
        <taxon>Bacillaceae</taxon>
        <taxon>Salicibibacter</taxon>
    </lineage>
</organism>
<evidence type="ECO:0000256" key="1">
    <source>
        <dbReference type="SAM" id="MobiDB-lite"/>
    </source>
</evidence>
<dbReference type="Proteomes" id="UP000319756">
    <property type="component" value="Chromosome"/>
</dbReference>
<keyword evidence="5" id="KW-1185">Reference proteome</keyword>
<dbReference type="OrthoDB" id="9815354at2"/>
<dbReference type="PANTHER" id="PTHR33055:SF15">
    <property type="entry name" value="TRANSPOSASE-RELATED"/>
    <property type="match status" value="1"/>
</dbReference>
<feature type="region of interest" description="Disordered" evidence="1">
    <location>
        <begin position="293"/>
        <end position="313"/>
    </location>
</feature>
<evidence type="ECO:0000313" key="5">
    <source>
        <dbReference type="Proteomes" id="UP000319756"/>
    </source>
</evidence>
<dbReference type="GO" id="GO:0006313">
    <property type="term" value="P:DNA transposition"/>
    <property type="evidence" value="ECO:0007669"/>
    <property type="project" value="InterPro"/>
</dbReference>
<name>A0A514LJE0_9BACI</name>
<dbReference type="Pfam" id="PF02371">
    <property type="entry name" value="Transposase_20"/>
    <property type="match status" value="1"/>
</dbReference>
<evidence type="ECO:0000259" key="3">
    <source>
        <dbReference type="Pfam" id="PF02371"/>
    </source>
</evidence>
<proteinExistence type="predicted"/>
<reference evidence="5" key="1">
    <citation type="submission" date="2019-01" db="EMBL/GenBank/DDBJ databases">
        <title>Genomic analysis of Salicibibacter sp. NKC3-5.</title>
        <authorList>
            <person name="Oh Y.J."/>
        </authorList>
    </citation>
    <scope>NUCLEOTIDE SEQUENCE [LARGE SCALE GENOMIC DNA]</scope>
    <source>
        <strain evidence="5">NKC3-5</strain>
    </source>
</reference>
<evidence type="ECO:0000313" key="4">
    <source>
        <dbReference type="EMBL" id="QDI91968.1"/>
    </source>
</evidence>
<protein>
    <submittedName>
        <fullName evidence="4">IS110 family transposase</fullName>
    </submittedName>
</protein>
<dbReference type="KEGG" id="sale:EPH95_12930"/>
<dbReference type="InterPro" id="IPR047650">
    <property type="entry name" value="Transpos_IS110"/>
</dbReference>
<feature type="domain" description="Transposase IS110-like N-terminal" evidence="2">
    <location>
        <begin position="9"/>
        <end position="156"/>
    </location>
</feature>
<dbReference type="InterPro" id="IPR003346">
    <property type="entry name" value="Transposase_20"/>
</dbReference>
<sequence>MEAMIERCAGLDVHQETIVACALFGPLDKKPEKTIQSFSTTTAGLLELNDWLASFKVTDLVMESTGVYWKPVWNILESDFQLILANAKHVKNVPGRKTDVKDAEWLAKLLKSGLIESNFVPPEDIRDLRDLTRYRKKMTHQRTAEQNRIHKILQDANIKLTSVLSDIFGLSGRRILEAIINGEKIEMKELQEMVHWRTKASLPDIAKAINGRLRRHHRDMLQYHWDHMLYVEKMIQDLEEQIDQCLEPYRKEVELLDTIPGVDQSGAATFIAEMGVDMSVFKSSKHLASWAGLSPGNNESAGKKKGSKTSKGNKALQTMAVQCALTTARQNNRISAHQRRIMKRQGKKKAHFASAHLIVTIAYNILKNGEPYQELGPEYVHQKKQQKEQKMIEYLKKKGYTISNADPETA</sequence>